<evidence type="ECO:0000313" key="6">
    <source>
        <dbReference type="EMBL" id="ROU00343.1"/>
    </source>
</evidence>
<evidence type="ECO:0000256" key="1">
    <source>
        <dbReference type="ARBA" id="ARBA00005417"/>
    </source>
</evidence>
<keyword evidence="7" id="KW-1185">Reference proteome</keyword>
<sequence>MNALPQVQTPREGPAAGVASSEAIIASKAVGKIFGETVVALEDINATIRRGEFVSLIGPSGCGKSTFLRLVAGLTFPTSGTLDVLGQPMAGPRPEIGMMFQKPTLLAWKSVFENVMLPVTLAKKGRTSKADREKAIDLLHLVGLEGFEFSYPSQLSGGMQQRVALARLLNTGAEILLLDEPFGALDEFTRERLNVELLRIQREVKATILFVTHNIQEAVFLADKVFVMTPRPGRLAEVVDVDLPRPREIELMKDDTFNRRVFEIRDILGGTI</sequence>
<dbReference type="InterPro" id="IPR003439">
    <property type="entry name" value="ABC_transporter-like_ATP-bd"/>
</dbReference>
<comment type="similarity">
    <text evidence="1">Belongs to the ABC transporter superfamily.</text>
</comment>
<dbReference type="Pfam" id="PF00005">
    <property type="entry name" value="ABC_tran"/>
    <property type="match status" value="1"/>
</dbReference>
<reference evidence="6 7" key="1">
    <citation type="submission" date="2018-10" db="EMBL/GenBank/DDBJ databases">
        <title>Histidinibacterium lentulum gen. nov., sp. nov., a marine bacterium from the culture broth of Picochlorum sp. 122.</title>
        <authorList>
            <person name="Wang G."/>
        </authorList>
    </citation>
    <scope>NUCLEOTIDE SEQUENCE [LARGE SCALE GENOMIC DNA]</scope>
    <source>
        <strain evidence="6 7">B17</strain>
    </source>
</reference>
<comment type="caution">
    <text evidence="6">The sequence shown here is derived from an EMBL/GenBank/DDBJ whole genome shotgun (WGS) entry which is preliminary data.</text>
</comment>
<keyword evidence="3" id="KW-0547">Nucleotide-binding</keyword>
<keyword evidence="4 6" id="KW-0067">ATP-binding</keyword>
<dbReference type="InterPro" id="IPR027417">
    <property type="entry name" value="P-loop_NTPase"/>
</dbReference>
<evidence type="ECO:0000256" key="3">
    <source>
        <dbReference type="ARBA" id="ARBA00022741"/>
    </source>
</evidence>
<keyword evidence="2" id="KW-0813">Transport</keyword>
<protein>
    <submittedName>
        <fullName evidence="6">ABC transporter ATP-binding protein</fullName>
    </submittedName>
</protein>
<dbReference type="EMBL" id="RDRB01000006">
    <property type="protein sequence ID" value="ROU00343.1"/>
    <property type="molecule type" value="Genomic_DNA"/>
</dbReference>
<dbReference type="AlphaFoldDB" id="A0A3N2QYZ8"/>
<evidence type="ECO:0000313" key="7">
    <source>
        <dbReference type="Proteomes" id="UP000268016"/>
    </source>
</evidence>
<dbReference type="SUPFAM" id="SSF52540">
    <property type="entry name" value="P-loop containing nucleoside triphosphate hydrolases"/>
    <property type="match status" value="1"/>
</dbReference>
<name>A0A3N2QYZ8_9RHOB</name>
<dbReference type="InterPro" id="IPR003593">
    <property type="entry name" value="AAA+_ATPase"/>
</dbReference>
<evidence type="ECO:0000256" key="2">
    <source>
        <dbReference type="ARBA" id="ARBA00022448"/>
    </source>
</evidence>
<dbReference type="SMART" id="SM00382">
    <property type="entry name" value="AAA"/>
    <property type="match status" value="1"/>
</dbReference>
<dbReference type="Gene3D" id="3.40.50.300">
    <property type="entry name" value="P-loop containing nucleotide triphosphate hydrolases"/>
    <property type="match status" value="1"/>
</dbReference>
<gene>
    <name evidence="6" type="ORF">EAT49_13945</name>
</gene>
<dbReference type="InterPro" id="IPR050166">
    <property type="entry name" value="ABC_transporter_ATP-bind"/>
</dbReference>
<dbReference type="InterPro" id="IPR017871">
    <property type="entry name" value="ABC_transporter-like_CS"/>
</dbReference>
<dbReference type="PANTHER" id="PTHR42788:SF13">
    <property type="entry name" value="ALIPHATIC SULFONATES IMPORT ATP-BINDING PROTEIN SSUB"/>
    <property type="match status" value="1"/>
</dbReference>
<dbReference type="PROSITE" id="PS50893">
    <property type="entry name" value="ABC_TRANSPORTER_2"/>
    <property type="match status" value="1"/>
</dbReference>
<dbReference type="PROSITE" id="PS00211">
    <property type="entry name" value="ABC_TRANSPORTER_1"/>
    <property type="match status" value="1"/>
</dbReference>
<accession>A0A3N2QYZ8</accession>
<dbReference type="GO" id="GO:0005524">
    <property type="term" value="F:ATP binding"/>
    <property type="evidence" value="ECO:0007669"/>
    <property type="project" value="UniProtKB-KW"/>
</dbReference>
<dbReference type="CDD" id="cd03293">
    <property type="entry name" value="ABC_NrtD_SsuB_transporters"/>
    <property type="match status" value="1"/>
</dbReference>
<dbReference type="Proteomes" id="UP000268016">
    <property type="component" value="Unassembled WGS sequence"/>
</dbReference>
<organism evidence="6 7">
    <name type="scientific">Histidinibacterium lentulum</name>
    <dbReference type="NCBI Taxonomy" id="2480588"/>
    <lineage>
        <taxon>Bacteria</taxon>
        <taxon>Pseudomonadati</taxon>
        <taxon>Pseudomonadota</taxon>
        <taxon>Alphaproteobacteria</taxon>
        <taxon>Rhodobacterales</taxon>
        <taxon>Paracoccaceae</taxon>
        <taxon>Histidinibacterium</taxon>
    </lineage>
</organism>
<proteinExistence type="inferred from homology"/>
<dbReference type="RefSeq" id="WP_123642892.1">
    <property type="nucleotide sequence ID" value="NZ_ML119086.1"/>
</dbReference>
<evidence type="ECO:0000256" key="4">
    <source>
        <dbReference type="ARBA" id="ARBA00022840"/>
    </source>
</evidence>
<dbReference type="GO" id="GO:0016887">
    <property type="term" value="F:ATP hydrolysis activity"/>
    <property type="evidence" value="ECO:0007669"/>
    <property type="project" value="InterPro"/>
</dbReference>
<feature type="domain" description="ABC transporter" evidence="5">
    <location>
        <begin position="25"/>
        <end position="251"/>
    </location>
</feature>
<evidence type="ECO:0000259" key="5">
    <source>
        <dbReference type="PROSITE" id="PS50893"/>
    </source>
</evidence>
<dbReference type="OrthoDB" id="9802264at2"/>
<dbReference type="PANTHER" id="PTHR42788">
    <property type="entry name" value="TAURINE IMPORT ATP-BINDING PROTEIN-RELATED"/>
    <property type="match status" value="1"/>
</dbReference>